<dbReference type="NCBIfam" id="NF004853">
    <property type="entry name" value="PRK06205.1"/>
    <property type="match status" value="1"/>
</dbReference>
<name>A0A6G9D0T1_RHOER</name>
<dbReference type="InterPro" id="IPR020616">
    <property type="entry name" value="Thiolase_N"/>
</dbReference>
<feature type="active site" description="Acyl-thioester intermediate" evidence="6">
    <location>
        <position position="134"/>
    </location>
</feature>
<dbReference type="Pfam" id="PF00108">
    <property type="entry name" value="Thiolase_N"/>
    <property type="match status" value="1"/>
</dbReference>
<dbReference type="PIRSF" id="PIRSF000429">
    <property type="entry name" value="Ac-CoA_Ac_transf"/>
    <property type="match status" value="1"/>
</dbReference>
<feature type="active site" description="Proton acceptor" evidence="6">
    <location>
        <position position="406"/>
    </location>
</feature>
<dbReference type="FunFam" id="3.40.47.10:FF:000010">
    <property type="entry name" value="Acetyl-CoA acetyltransferase (Thiolase)"/>
    <property type="match status" value="1"/>
</dbReference>
<evidence type="ECO:0000256" key="4">
    <source>
        <dbReference type="ARBA" id="ARBA00023315"/>
    </source>
</evidence>
<dbReference type="PANTHER" id="PTHR18919:SF107">
    <property type="entry name" value="ACETYL-COA ACETYLTRANSFERASE, CYTOSOLIC"/>
    <property type="match status" value="1"/>
</dbReference>
<keyword evidence="4 7" id="KW-0012">Acyltransferase</keyword>
<dbReference type="InterPro" id="IPR002155">
    <property type="entry name" value="Thiolase"/>
</dbReference>
<evidence type="ECO:0000256" key="3">
    <source>
        <dbReference type="ARBA" id="ARBA00022679"/>
    </source>
</evidence>
<reference evidence="10 11" key="1">
    <citation type="submission" date="2020-03" db="EMBL/GenBank/DDBJ databases">
        <title>Screen low temperature-resistant strains for efficient degradation of petroleum hydrocarbons under the low temperature.</title>
        <authorList>
            <person name="Wang Y."/>
            <person name="Chen J."/>
        </authorList>
    </citation>
    <scope>NUCLEOTIDE SEQUENCE [LARGE SCALE GENOMIC DNA]</scope>
    <source>
        <strain evidence="10 11">KB1</strain>
    </source>
</reference>
<dbReference type="InterPro" id="IPR016039">
    <property type="entry name" value="Thiolase-like"/>
</dbReference>
<gene>
    <name evidence="10" type="ORF">G9444_5427</name>
</gene>
<accession>A0A6G9D0T1</accession>
<dbReference type="Pfam" id="PF02803">
    <property type="entry name" value="Thiolase_C"/>
    <property type="match status" value="1"/>
</dbReference>
<evidence type="ECO:0000259" key="9">
    <source>
        <dbReference type="Pfam" id="PF02803"/>
    </source>
</evidence>
<dbReference type="SUPFAM" id="SSF53901">
    <property type="entry name" value="Thiolase-like"/>
    <property type="match status" value="2"/>
</dbReference>
<evidence type="ECO:0000256" key="1">
    <source>
        <dbReference type="ARBA" id="ARBA00010982"/>
    </source>
</evidence>
<keyword evidence="3 7" id="KW-0808">Transferase</keyword>
<dbReference type="InterPro" id="IPR020617">
    <property type="entry name" value="Thiolase_C"/>
</dbReference>
<protein>
    <recommendedName>
        <fullName evidence="5">Probable acetyl-CoA acetyltransferase</fullName>
        <ecNumber evidence="2">2.3.1.9</ecNumber>
    </recommendedName>
</protein>
<organism evidence="10 11">
    <name type="scientific">Rhodococcus erythropolis</name>
    <name type="common">Arthrobacter picolinophilus</name>
    <dbReference type="NCBI Taxonomy" id="1833"/>
    <lineage>
        <taxon>Bacteria</taxon>
        <taxon>Bacillati</taxon>
        <taxon>Actinomycetota</taxon>
        <taxon>Actinomycetes</taxon>
        <taxon>Mycobacteriales</taxon>
        <taxon>Nocardiaceae</taxon>
        <taxon>Rhodococcus</taxon>
        <taxon>Rhodococcus erythropolis group</taxon>
    </lineage>
</organism>
<dbReference type="Proteomes" id="UP000502345">
    <property type="component" value="Chromosome"/>
</dbReference>
<feature type="domain" description="Thiolase C-terminal" evidence="9">
    <location>
        <begin position="324"/>
        <end position="448"/>
    </location>
</feature>
<dbReference type="EMBL" id="CP050124">
    <property type="protein sequence ID" value="QIP42670.1"/>
    <property type="molecule type" value="Genomic_DNA"/>
</dbReference>
<feature type="active site" description="Proton acceptor" evidence="6">
    <location>
        <position position="436"/>
    </location>
</feature>
<comment type="similarity">
    <text evidence="1 7">Belongs to the thiolase-like superfamily. Thiolase family.</text>
</comment>
<evidence type="ECO:0000256" key="6">
    <source>
        <dbReference type="PIRSR" id="PIRSR000429-1"/>
    </source>
</evidence>
<dbReference type="NCBIfam" id="TIGR01930">
    <property type="entry name" value="AcCoA-C-Actrans"/>
    <property type="match status" value="1"/>
</dbReference>
<dbReference type="PANTHER" id="PTHR18919">
    <property type="entry name" value="ACETYL-COA C-ACYLTRANSFERASE"/>
    <property type="match status" value="1"/>
</dbReference>
<evidence type="ECO:0000256" key="5">
    <source>
        <dbReference type="ARBA" id="ARBA00040529"/>
    </source>
</evidence>
<evidence type="ECO:0000313" key="10">
    <source>
        <dbReference type="EMBL" id="QIP42670.1"/>
    </source>
</evidence>
<dbReference type="EC" id="2.3.1.9" evidence="2"/>
<dbReference type="GO" id="GO:0003985">
    <property type="term" value="F:acetyl-CoA C-acetyltransferase activity"/>
    <property type="evidence" value="ECO:0007669"/>
    <property type="project" value="UniProtKB-EC"/>
</dbReference>
<proteinExistence type="inferred from homology"/>
<dbReference type="Gene3D" id="3.40.47.10">
    <property type="match status" value="2"/>
</dbReference>
<dbReference type="AlphaFoldDB" id="A0A6G9D0T1"/>
<feature type="domain" description="Thiolase N-terminal" evidence="8">
    <location>
        <begin position="51"/>
        <end position="314"/>
    </location>
</feature>
<evidence type="ECO:0000256" key="7">
    <source>
        <dbReference type="RuleBase" id="RU003557"/>
    </source>
</evidence>
<evidence type="ECO:0000256" key="2">
    <source>
        <dbReference type="ARBA" id="ARBA00012705"/>
    </source>
</evidence>
<sequence length="452" mass="47865">MSEQVVPAVDNRATRAGYSSGQVATGPSIGPFTRRIPHLSSRQAHSMHDAVICEPVRTPVGGFGGVFKDVPVTTLAGTVVRGLVERTGIAATDVDDVIFGQGYANGEAAAIGRIAALDAGLDVSVPGIQLDRRCGSGLQAIIYAAMQVQTGMSDLVIAGGAESMSGTEFYSTDMRWGTKRPSVEFHDRLAKPRTNSGGVNFPVEGGMIETAENLRREYSITRDEQDRYAVRSHERAVHAQDSGYFDDETIPVSVPGRRGEQTVVTQDEHPRRGIQLSDLAALRPIRGRVDPEATVTAGNACGQNDAGAAAIVTTAANAERLGLRPFAKLVSWGVAGVEPNRMGIGPVPAVAKALSRVDLSLDDIDLIEVNEAFAAQVLACAKAWGLSAQDIEERFNVNGSGISLGHPVGATGGRILANLLRELDRRQARYGIETMCIGGGQGIAAVFENLRR</sequence>
<evidence type="ECO:0000313" key="11">
    <source>
        <dbReference type="Proteomes" id="UP000502345"/>
    </source>
</evidence>
<dbReference type="CDD" id="cd00751">
    <property type="entry name" value="thiolase"/>
    <property type="match status" value="1"/>
</dbReference>
<evidence type="ECO:0000259" key="8">
    <source>
        <dbReference type="Pfam" id="PF00108"/>
    </source>
</evidence>